<dbReference type="Proteomes" id="UP000234681">
    <property type="component" value="Chromosome 2"/>
</dbReference>
<feature type="region of interest" description="Disordered" evidence="1">
    <location>
        <begin position="148"/>
        <end position="188"/>
    </location>
</feature>
<accession>A6I4H5</accession>
<dbReference type="GO" id="GO:0043565">
    <property type="term" value="F:sequence-specific DNA binding"/>
    <property type="evidence" value="ECO:0000266"/>
    <property type="project" value="RGD"/>
</dbReference>
<dbReference type="GO" id="GO:0000122">
    <property type="term" value="P:negative regulation of transcription by RNA polymerase II"/>
    <property type="evidence" value="ECO:0000266"/>
    <property type="project" value="RGD"/>
</dbReference>
<feature type="compositionally biased region" description="Pro residues" evidence="1">
    <location>
        <begin position="11"/>
        <end position="24"/>
    </location>
</feature>
<dbReference type="GO" id="GO:0003700">
    <property type="term" value="F:DNA-binding transcription factor activity"/>
    <property type="evidence" value="ECO:0000266"/>
    <property type="project" value="RGD"/>
</dbReference>
<gene>
    <name evidence="2 4" type="primary">Nr2f1</name>
    <name evidence="2" type="ORF">rCG_44553</name>
</gene>
<dbReference type="AGR" id="RGD:621682"/>
<organism evidence="2 3">
    <name type="scientific">Rattus norvegicus</name>
    <name type="common">Rat</name>
    <dbReference type="NCBI Taxonomy" id="10116"/>
    <lineage>
        <taxon>Eukaryota</taxon>
        <taxon>Metazoa</taxon>
        <taxon>Chordata</taxon>
        <taxon>Craniata</taxon>
        <taxon>Vertebrata</taxon>
        <taxon>Euteleostomi</taxon>
        <taxon>Mammalia</taxon>
        <taxon>Eutheria</taxon>
        <taxon>Euarchontoglires</taxon>
        <taxon>Glires</taxon>
        <taxon>Rodentia</taxon>
        <taxon>Myomorpha</taxon>
        <taxon>Muroidea</taxon>
        <taxon>Muridae</taxon>
        <taxon>Murinae</taxon>
        <taxon>Rattus</taxon>
    </lineage>
</organism>
<dbReference type="GO" id="GO:0000978">
    <property type="term" value="F:RNA polymerase II cis-regulatory region sequence-specific DNA binding"/>
    <property type="evidence" value="ECO:0000266"/>
    <property type="project" value="RGD"/>
</dbReference>
<feature type="compositionally biased region" description="Low complexity" evidence="1">
    <location>
        <begin position="149"/>
        <end position="161"/>
    </location>
</feature>
<dbReference type="GO" id="GO:0044323">
    <property type="term" value="F:retinoic acid-responsive element binding"/>
    <property type="evidence" value="ECO:0000314"/>
    <property type="project" value="RGD"/>
</dbReference>
<feature type="compositionally biased region" description="Polar residues" evidence="1">
    <location>
        <begin position="37"/>
        <end position="46"/>
    </location>
</feature>
<dbReference type="GO" id="GO:1990837">
    <property type="term" value="F:sequence-specific double-stranded DNA binding"/>
    <property type="evidence" value="ECO:0000266"/>
    <property type="project" value="RGD"/>
</dbReference>
<proteinExistence type="predicted"/>
<feature type="region of interest" description="Disordered" evidence="1">
    <location>
        <begin position="1"/>
        <end position="60"/>
    </location>
</feature>
<dbReference type="GO" id="GO:0001227">
    <property type="term" value="F:DNA-binding transcription repressor activity, RNA polymerase II-specific"/>
    <property type="evidence" value="ECO:0000266"/>
    <property type="project" value="RGD"/>
</dbReference>
<dbReference type="EMBL" id="CH473955">
    <property type="protein sequence ID" value="EDM09933.1"/>
    <property type="molecule type" value="Genomic_DNA"/>
</dbReference>
<dbReference type="GO" id="GO:0005829">
    <property type="term" value="C:cytosol"/>
    <property type="evidence" value="ECO:0000266"/>
    <property type="project" value="RGD"/>
</dbReference>
<protein>
    <submittedName>
        <fullName evidence="2">Nuclear receptor subfamily 2, group F, member 1</fullName>
    </submittedName>
</protein>
<sequence>MPCQQELSHRPAPPQPVPILPPQEVPQSGHEAGSGSARKNASNPAQSRPVRTHKRGSPQWPLLPVRLHLPAAASRALPHVALWQPVHAAQQHHGHREHLRVGRPPPLQRRRVGPQHPVLPGSADHRPGVPATPHLERAVRAQRGPVLHAPARGAAAGSSRPTRLAHVRGPGRGLHGPHPHLSGTGGEAQGAARRLCRVQLPQSHRAVHVRCLWPVGCCTHRKPAGEIAVCTGGIREEPVPQPAQPLWQTAAAIALSSHSVLFCHRAALLRPFGR</sequence>
<dbReference type="GO" id="GO:0007399">
    <property type="term" value="P:nervous system development"/>
    <property type="evidence" value="ECO:0000314"/>
    <property type="project" value="RGD"/>
</dbReference>
<dbReference type="GO" id="GO:0001764">
    <property type="term" value="P:neuron migration"/>
    <property type="evidence" value="ECO:0000266"/>
    <property type="project" value="RGD"/>
</dbReference>
<dbReference type="GO" id="GO:0010468">
    <property type="term" value="P:regulation of gene expression"/>
    <property type="evidence" value="ECO:0000266"/>
    <property type="project" value="RGD"/>
</dbReference>
<dbReference type="GO" id="GO:0030900">
    <property type="term" value="P:forebrain development"/>
    <property type="evidence" value="ECO:0000266"/>
    <property type="project" value="RGD"/>
</dbReference>
<evidence type="ECO:0000256" key="1">
    <source>
        <dbReference type="SAM" id="MobiDB-lite"/>
    </source>
</evidence>
<dbReference type="GO" id="GO:0021796">
    <property type="term" value="P:cerebral cortex regionalization"/>
    <property type="evidence" value="ECO:0000266"/>
    <property type="project" value="RGD"/>
</dbReference>
<evidence type="ECO:0000313" key="4">
    <source>
        <dbReference type="RGD" id="621682"/>
    </source>
</evidence>
<dbReference type="RGD" id="621682">
    <property type="gene designation" value="Nr2f1"/>
</dbReference>
<dbReference type="GO" id="GO:0045944">
    <property type="term" value="P:positive regulation of transcription by RNA polymerase II"/>
    <property type="evidence" value="ECO:0000315"/>
    <property type="project" value="RGD"/>
</dbReference>
<evidence type="ECO:0000313" key="2">
    <source>
        <dbReference type="EMBL" id="EDM09933.1"/>
    </source>
</evidence>
<evidence type="ECO:0000313" key="3">
    <source>
        <dbReference type="Proteomes" id="UP000234681"/>
    </source>
</evidence>
<dbReference type="GO" id="GO:1904936">
    <property type="term" value="P:interneuron migration"/>
    <property type="evidence" value="ECO:0000266"/>
    <property type="project" value="RGD"/>
</dbReference>
<dbReference type="GO" id="GO:1902895">
    <property type="term" value="P:positive regulation of miRNA transcription"/>
    <property type="evidence" value="ECO:0000266"/>
    <property type="project" value="RGD"/>
</dbReference>
<reference evidence="3" key="1">
    <citation type="submission" date="2005-09" db="EMBL/GenBank/DDBJ databases">
        <authorList>
            <person name="Mural R.J."/>
            <person name="Li P.W."/>
            <person name="Adams M.D."/>
            <person name="Amanatides P.G."/>
            <person name="Baden-Tillson H."/>
            <person name="Barnstead M."/>
            <person name="Chin S.H."/>
            <person name="Dew I."/>
            <person name="Evans C.A."/>
            <person name="Ferriera S."/>
            <person name="Flanigan M."/>
            <person name="Fosler C."/>
            <person name="Glodek A."/>
            <person name="Gu Z."/>
            <person name="Holt R.A."/>
            <person name="Jennings D."/>
            <person name="Kraft C.L."/>
            <person name="Lu F."/>
            <person name="Nguyen T."/>
            <person name="Nusskern D.R."/>
            <person name="Pfannkoch C.M."/>
            <person name="Sitter C."/>
            <person name="Sutton G.G."/>
            <person name="Venter J.C."/>
            <person name="Wang Z."/>
            <person name="Woodage T."/>
            <person name="Zheng X.H."/>
            <person name="Zhong F."/>
        </authorList>
    </citation>
    <scope>NUCLEOTIDE SEQUENCE [LARGE SCALE GENOMIC DNA]</scope>
    <source>
        <strain>BN</strain>
        <strain evidence="3">Sprague-Dawley</strain>
    </source>
</reference>
<dbReference type="GO" id="GO:0005634">
    <property type="term" value="C:nucleus"/>
    <property type="evidence" value="ECO:0000266"/>
    <property type="project" value="RGD"/>
</dbReference>
<feature type="region of interest" description="Disordered" evidence="1">
    <location>
        <begin position="87"/>
        <end position="131"/>
    </location>
</feature>
<dbReference type="GO" id="GO:0010977">
    <property type="term" value="P:negative regulation of neuron projection development"/>
    <property type="evidence" value="ECO:0000315"/>
    <property type="project" value="RGD"/>
</dbReference>
<dbReference type="AlphaFoldDB" id="A6I4H5"/>
<name>A6I4H5_RAT</name>
<dbReference type="GO" id="GO:0005654">
    <property type="term" value="C:nucleoplasm"/>
    <property type="evidence" value="ECO:0000266"/>
    <property type="project" value="RGD"/>
</dbReference>
<keyword evidence="2" id="KW-0675">Receptor</keyword>